<evidence type="ECO:0000256" key="1">
    <source>
        <dbReference type="SAM" id="MobiDB-lite"/>
    </source>
</evidence>
<dbReference type="SUPFAM" id="SSF57756">
    <property type="entry name" value="Retrovirus zinc finger-like domains"/>
    <property type="match status" value="1"/>
</dbReference>
<feature type="compositionally biased region" description="Polar residues" evidence="1">
    <location>
        <begin position="140"/>
        <end position="159"/>
    </location>
</feature>
<feature type="region of interest" description="Disordered" evidence="1">
    <location>
        <begin position="136"/>
        <end position="159"/>
    </location>
</feature>
<dbReference type="GO" id="GO:0003676">
    <property type="term" value="F:nucleic acid binding"/>
    <property type="evidence" value="ECO:0007669"/>
    <property type="project" value="InterPro"/>
</dbReference>
<dbReference type="InterPro" id="IPR036875">
    <property type="entry name" value="Znf_CCHC_sf"/>
</dbReference>
<proteinExistence type="predicted"/>
<accession>A0AAI8VK90</accession>
<sequence length="159" mass="18023">MDIHQFIRKVNSLADKAGIDKDLRKTTLYEHIPADLDTRLLKNSKDSRISYEDFTASVADIAVARHRAQEERKERKLTRLETTTVPVKETPSLSEKEKNALMDAGLYFLCKKPGHQSRHCPDCKIIANMLQAFDHEESDTQSSSIAKNTPSDSSFDSEN</sequence>
<gene>
    <name evidence="2" type="ORF">KHLLAP_LOCUS6939</name>
</gene>
<keyword evidence="3" id="KW-1185">Reference proteome</keyword>
<name>A0AAI8VK90_9PEZI</name>
<dbReference type="GO" id="GO:0008270">
    <property type="term" value="F:zinc ion binding"/>
    <property type="evidence" value="ECO:0007669"/>
    <property type="project" value="InterPro"/>
</dbReference>
<reference evidence="2" key="1">
    <citation type="submission" date="2023-10" db="EMBL/GenBank/DDBJ databases">
        <authorList>
            <person name="Hackl T."/>
        </authorList>
    </citation>
    <scope>NUCLEOTIDE SEQUENCE</scope>
</reference>
<dbReference type="AlphaFoldDB" id="A0AAI8VK90"/>
<dbReference type="EMBL" id="CAUWAG010000008">
    <property type="protein sequence ID" value="CAJ2506471.1"/>
    <property type="molecule type" value="Genomic_DNA"/>
</dbReference>
<comment type="caution">
    <text evidence="2">The sequence shown here is derived from an EMBL/GenBank/DDBJ whole genome shotgun (WGS) entry which is preliminary data.</text>
</comment>
<protein>
    <submittedName>
        <fullName evidence="2">Uu.00g006010.m01.CDS01</fullName>
    </submittedName>
</protein>
<evidence type="ECO:0000313" key="2">
    <source>
        <dbReference type="EMBL" id="CAJ2506471.1"/>
    </source>
</evidence>
<organism evidence="2 3">
    <name type="scientific">Anthostomella pinea</name>
    <dbReference type="NCBI Taxonomy" id="933095"/>
    <lineage>
        <taxon>Eukaryota</taxon>
        <taxon>Fungi</taxon>
        <taxon>Dikarya</taxon>
        <taxon>Ascomycota</taxon>
        <taxon>Pezizomycotina</taxon>
        <taxon>Sordariomycetes</taxon>
        <taxon>Xylariomycetidae</taxon>
        <taxon>Xylariales</taxon>
        <taxon>Xylariaceae</taxon>
        <taxon>Anthostomella</taxon>
    </lineage>
</organism>
<evidence type="ECO:0000313" key="3">
    <source>
        <dbReference type="Proteomes" id="UP001295740"/>
    </source>
</evidence>
<dbReference type="Proteomes" id="UP001295740">
    <property type="component" value="Unassembled WGS sequence"/>
</dbReference>